<accession>A0AAV5WC79</accession>
<reference evidence="2" key="1">
    <citation type="submission" date="2023-10" db="EMBL/GenBank/DDBJ databases">
        <title>Genome assembly of Pristionchus species.</title>
        <authorList>
            <person name="Yoshida K."/>
            <person name="Sommer R.J."/>
        </authorList>
    </citation>
    <scope>NUCLEOTIDE SEQUENCE</scope>
    <source>
        <strain evidence="2">RS5133</strain>
    </source>
</reference>
<name>A0AAV5WC79_9BILA</name>
<dbReference type="EMBL" id="BTSY01000005">
    <property type="protein sequence ID" value="GMT29866.1"/>
    <property type="molecule type" value="Genomic_DNA"/>
</dbReference>
<dbReference type="CDD" id="cd18186">
    <property type="entry name" value="BTB_POZ_ZBTB_KLHL-like"/>
    <property type="match status" value="1"/>
</dbReference>
<comment type="caution">
    <text evidence="2">The sequence shown here is derived from an EMBL/GenBank/DDBJ whole genome shotgun (WGS) entry which is preliminary data.</text>
</comment>
<dbReference type="PROSITE" id="PS50097">
    <property type="entry name" value="BTB"/>
    <property type="match status" value="1"/>
</dbReference>
<evidence type="ECO:0000313" key="3">
    <source>
        <dbReference type="Proteomes" id="UP001432322"/>
    </source>
</evidence>
<dbReference type="Proteomes" id="UP001432322">
    <property type="component" value="Unassembled WGS sequence"/>
</dbReference>
<evidence type="ECO:0000313" key="2">
    <source>
        <dbReference type="EMBL" id="GMT29866.1"/>
    </source>
</evidence>
<protein>
    <recommendedName>
        <fullName evidence="1">BTB domain-containing protein</fullName>
    </recommendedName>
</protein>
<sequence>MDPFQHLALHSPVFDAMFYGGYEEKEKKEIEIKDVDHEEFEELLHVLYPSFKPIKDDTVKFLLCIADRFEIKKITDDAEQFLMESDDFTVPQKFQIADQYRLYKLQNHCLAELNTARKVTAMKTEEEYKSLSDISKVALLEQIIRLMDEDD</sequence>
<feature type="domain" description="BTB" evidence="1">
    <location>
        <begin position="7"/>
        <end position="56"/>
    </location>
</feature>
<dbReference type="AlphaFoldDB" id="A0AAV5WC79"/>
<dbReference type="PANTHER" id="PTHR47022">
    <property type="entry name" value="BTB AND MATH DOMAIN-CONTAINING PROTEIN 36-RELATED"/>
    <property type="match status" value="1"/>
</dbReference>
<proteinExistence type="predicted"/>
<gene>
    <name evidence="2" type="ORF">PFISCL1PPCAC_21164</name>
</gene>
<dbReference type="PANTHER" id="PTHR47022:SF1">
    <property type="entry name" value="BTB AND MATH DOMAIN-CONTAINING PROTEIN 36-RELATED"/>
    <property type="match status" value="1"/>
</dbReference>
<dbReference type="InterPro" id="IPR011333">
    <property type="entry name" value="SKP1/BTB/POZ_sf"/>
</dbReference>
<dbReference type="Pfam" id="PF00651">
    <property type="entry name" value="BTB"/>
    <property type="match status" value="1"/>
</dbReference>
<dbReference type="InterPro" id="IPR000210">
    <property type="entry name" value="BTB/POZ_dom"/>
</dbReference>
<keyword evidence="3" id="KW-1185">Reference proteome</keyword>
<dbReference type="Gene3D" id="3.30.710.10">
    <property type="entry name" value="Potassium Channel Kv1.1, Chain A"/>
    <property type="match status" value="1"/>
</dbReference>
<dbReference type="SUPFAM" id="SSF54695">
    <property type="entry name" value="POZ domain"/>
    <property type="match status" value="1"/>
</dbReference>
<evidence type="ECO:0000259" key="1">
    <source>
        <dbReference type="PROSITE" id="PS50097"/>
    </source>
</evidence>
<organism evidence="2 3">
    <name type="scientific">Pristionchus fissidentatus</name>
    <dbReference type="NCBI Taxonomy" id="1538716"/>
    <lineage>
        <taxon>Eukaryota</taxon>
        <taxon>Metazoa</taxon>
        <taxon>Ecdysozoa</taxon>
        <taxon>Nematoda</taxon>
        <taxon>Chromadorea</taxon>
        <taxon>Rhabditida</taxon>
        <taxon>Rhabditina</taxon>
        <taxon>Diplogasteromorpha</taxon>
        <taxon>Diplogasteroidea</taxon>
        <taxon>Neodiplogasteridae</taxon>
        <taxon>Pristionchus</taxon>
    </lineage>
</organism>